<dbReference type="GeneID" id="91974400"/>
<comment type="subcellular location">
    <subcellularLocation>
        <location evidence="1">Periplasm</location>
    </subcellularLocation>
</comment>
<dbReference type="RefSeq" id="WP_153743699.1">
    <property type="nucleotide sequence ID" value="NZ_CP045843.1"/>
</dbReference>
<comment type="similarity">
    <text evidence="2">Belongs to the periplasmic pilus chaperone family.</text>
</comment>
<keyword evidence="3" id="KW-0732">Signal</keyword>
<evidence type="ECO:0000259" key="7">
    <source>
        <dbReference type="Pfam" id="PF02753"/>
    </source>
</evidence>
<protein>
    <submittedName>
        <fullName evidence="8">Pili/flagellar-assembly chaperone</fullName>
    </submittedName>
</protein>
<evidence type="ECO:0000259" key="6">
    <source>
        <dbReference type="Pfam" id="PF00345"/>
    </source>
</evidence>
<evidence type="ECO:0000256" key="5">
    <source>
        <dbReference type="ARBA" id="ARBA00023186"/>
    </source>
</evidence>
<evidence type="ECO:0000256" key="2">
    <source>
        <dbReference type="ARBA" id="ARBA00007399"/>
    </source>
</evidence>
<dbReference type="Pfam" id="PF02753">
    <property type="entry name" value="PapD_C"/>
    <property type="match status" value="1"/>
</dbReference>
<dbReference type="PANTHER" id="PTHR30251">
    <property type="entry name" value="PILUS ASSEMBLY CHAPERONE"/>
    <property type="match status" value="1"/>
</dbReference>
<organism evidence="8 9">
    <name type="scientific">Kluyvera intermedia</name>
    <name type="common">Enterobacter intermedius</name>
    <dbReference type="NCBI Taxonomy" id="61648"/>
    <lineage>
        <taxon>Bacteria</taxon>
        <taxon>Pseudomonadati</taxon>
        <taxon>Pseudomonadota</taxon>
        <taxon>Gammaproteobacteria</taxon>
        <taxon>Enterobacterales</taxon>
        <taxon>Enterobacteriaceae</taxon>
        <taxon>Kluyvera</taxon>
    </lineage>
</organism>
<gene>
    <name evidence="8" type="ORF">GHC21_18395</name>
</gene>
<dbReference type="InterPro" id="IPR001829">
    <property type="entry name" value="Pili_assmbl_chaperone_bac"/>
</dbReference>
<dbReference type="Proteomes" id="UP000344450">
    <property type="component" value="Chromosome"/>
</dbReference>
<evidence type="ECO:0000313" key="8">
    <source>
        <dbReference type="EMBL" id="QGH31522.1"/>
    </source>
</evidence>
<evidence type="ECO:0000256" key="1">
    <source>
        <dbReference type="ARBA" id="ARBA00004418"/>
    </source>
</evidence>
<keyword evidence="5" id="KW-0143">Chaperone</keyword>
<name>A0ABX6DVT3_KLUIN</name>
<dbReference type="SUPFAM" id="SSF49584">
    <property type="entry name" value="Periplasmic chaperone C-domain"/>
    <property type="match status" value="1"/>
</dbReference>
<keyword evidence="9" id="KW-1185">Reference proteome</keyword>
<dbReference type="InterPro" id="IPR036316">
    <property type="entry name" value="Pili_assmbl_chap_C_dom_sf"/>
</dbReference>
<accession>A0ABX6DVT3</accession>
<dbReference type="EMBL" id="CP045845">
    <property type="protein sequence ID" value="QGH31522.1"/>
    <property type="molecule type" value="Genomic_DNA"/>
</dbReference>
<dbReference type="InterPro" id="IPR050643">
    <property type="entry name" value="Periplasmic_pilus_chap"/>
</dbReference>
<evidence type="ECO:0000313" key="9">
    <source>
        <dbReference type="Proteomes" id="UP000344450"/>
    </source>
</evidence>
<dbReference type="SUPFAM" id="SSF49354">
    <property type="entry name" value="PapD-like"/>
    <property type="match status" value="1"/>
</dbReference>
<dbReference type="InterPro" id="IPR008962">
    <property type="entry name" value="PapD-like_sf"/>
</dbReference>
<dbReference type="NCBIfam" id="NF011739">
    <property type="entry name" value="PRK15192.1"/>
    <property type="match status" value="1"/>
</dbReference>
<evidence type="ECO:0000256" key="3">
    <source>
        <dbReference type="ARBA" id="ARBA00022729"/>
    </source>
</evidence>
<dbReference type="InterPro" id="IPR016148">
    <property type="entry name" value="Pili_assmbl_chaperone_C"/>
</dbReference>
<proteinExistence type="inferred from homology"/>
<keyword evidence="4" id="KW-0574">Periplasm</keyword>
<feature type="domain" description="Pili assembly chaperone C-terminal" evidence="7">
    <location>
        <begin position="169"/>
        <end position="226"/>
    </location>
</feature>
<reference evidence="8 9" key="1">
    <citation type="submission" date="2019-10" db="EMBL/GenBank/DDBJ databases">
        <title>Complete genome sequencing of drug resistant plasmids in Kluyvera intermedia.</title>
        <authorList>
            <person name="Ke C."/>
            <person name="Jian S."/>
        </authorList>
    </citation>
    <scope>NUCLEOTIDE SEQUENCE [LARGE SCALE GENOMIC DNA]</scope>
    <source>
        <strain evidence="8 9">N2-1</strain>
    </source>
</reference>
<feature type="domain" description="Pili assembly chaperone N-terminal" evidence="6">
    <location>
        <begin position="23"/>
        <end position="147"/>
    </location>
</feature>
<dbReference type="InterPro" id="IPR013783">
    <property type="entry name" value="Ig-like_fold"/>
</dbReference>
<dbReference type="InterPro" id="IPR016147">
    <property type="entry name" value="Pili_assmbl_chaperone_N"/>
</dbReference>
<dbReference type="Pfam" id="PF00345">
    <property type="entry name" value="PapD_N"/>
    <property type="match status" value="1"/>
</dbReference>
<dbReference type="PRINTS" id="PR00969">
    <property type="entry name" value="CHAPERONPILI"/>
</dbReference>
<evidence type="ECO:0000256" key="4">
    <source>
        <dbReference type="ARBA" id="ARBA00022764"/>
    </source>
</evidence>
<sequence length="237" mass="26121">MNKSLMRAMMLWLTLLSVHATAGVVIGGTRFIYSEGMSSLSIPLRNTSASAWLISSHIQSASRWAGAEHAPSPSPASSWWVTPPLFTLAGGQENTLRIIHSGPPLPENRESLMTLSIAAIPSGKVSNNSVQMAYRSAMKLIYRPLGLTGDPQHAYQQLRWTLHATGLTVRNPTPYYVTLFMLRTNDAPVDSAGVVAPFSSRETGWCSQATACHLRWQSINDYGRVMPEEEINVVRRR</sequence>
<dbReference type="Gene3D" id="2.60.40.10">
    <property type="entry name" value="Immunoglobulins"/>
    <property type="match status" value="2"/>
</dbReference>
<dbReference type="PANTHER" id="PTHR30251:SF1">
    <property type="entry name" value="FIMBRIAL CHAPARONE"/>
    <property type="match status" value="1"/>
</dbReference>